<evidence type="ECO:0000256" key="3">
    <source>
        <dbReference type="ARBA" id="ARBA00022691"/>
    </source>
</evidence>
<feature type="domain" description="Coenzyme Q-binding protein COQ10 START" evidence="5">
    <location>
        <begin position="11"/>
        <end position="127"/>
    </location>
</feature>
<dbReference type="EMBL" id="BAAARW010000016">
    <property type="protein sequence ID" value="GAA2425872.1"/>
    <property type="molecule type" value="Genomic_DNA"/>
</dbReference>
<feature type="domain" description="O-methyltransferase dimerisation" evidence="6">
    <location>
        <begin position="168"/>
        <end position="239"/>
    </location>
</feature>
<dbReference type="InterPro" id="IPR005031">
    <property type="entry name" value="COQ10_START"/>
</dbReference>
<evidence type="ECO:0000256" key="1">
    <source>
        <dbReference type="ARBA" id="ARBA00022603"/>
    </source>
</evidence>
<dbReference type="Gene3D" id="1.10.287.1350">
    <property type="match status" value="1"/>
</dbReference>
<dbReference type="InterPro" id="IPR036390">
    <property type="entry name" value="WH_DNA-bd_sf"/>
</dbReference>
<dbReference type="InterPro" id="IPR001077">
    <property type="entry name" value="COMT_C"/>
</dbReference>
<comment type="caution">
    <text evidence="7">The sequence shown here is derived from an EMBL/GenBank/DDBJ whole genome shotgun (WGS) entry which is preliminary data.</text>
</comment>
<dbReference type="PROSITE" id="PS51683">
    <property type="entry name" value="SAM_OMT_II"/>
    <property type="match status" value="1"/>
</dbReference>
<dbReference type="RefSeq" id="WP_344591039.1">
    <property type="nucleotide sequence ID" value="NZ_BAAARW010000016.1"/>
</dbReference>
<accession>A0ABN3JCR8</accession>
<evidence type="ECO:0008006" key="9">
    <source>
        <dbReference type="Google" id="ProtNLM"/>
    </source>
</evidence>
<evidence type="ECO:0000259" key="4">
    <source>
        <dbReference type="Pfam" id="PF00891"/>
    </source>
</evidence>
<dbReference type="Gene3D" id="3.30.530.20">
    <property type="match status" value="1"/>
</dbReference>
<dbReference type="SUPFAM" id="SSF55961">
    <property type="entry name" value="Bet v1-like"/>
    <property type="match status" value="1"/>
</dbReference>
<dbReference type="Pfam" id="PF08100">
    <property type="entry name" value="Dimerisation"/>
    <property type="match status" value="1"/>
</dbReference>
<keyword evidence="3" id="KW-0949">S-adenosyl-L-methionine</keyword>
<sequence length="509" mass="56088">MAARTDNQILINAPMELVWEHTNDVAGWPDLFTEYASAQILDRDEDGSLTFRLTTHPDAQGRVWSWVSRRTPDPATRTVTAHRVETGVFEYMNLRWEYHQEASGVVMRWIQEFAMKADSQIREDDMRDHLNNTTVVQMAHIKKVLESLSRDGAEYGPGDLHAERLLYLTCGMRLAAVVAALAELGIVDLVADGPHTVAYLANGSRTNPDALYRLLRCAASVGIMTELPDGRFESTPLAEGMRGGHAYSLRPLVLYSARPFVTGSYAELVHSVRTGEPATAPALGSGIERYFEDNPEEGTSYERTMTELGRWETERHLDAVRPERFGRIADIGGGQGHFLAEALRRAPNASGVLFERPGAAAAAGEVLAEHDVANRVTTVAGDFFADPLPDGCDAYILKAVLHDHPDDRAEELLHSVRKAIGDRDARLFVVEQVVAAGNRWDHAKFLDLDMLVIFGGRERGLDEWRRLFARCGFELVNRPGEGHWTVLECRPAGAGAQSGAGAADPGGPR</sequence>
<reference evidence="8" key="1">
    <citation type="journal article" date="2019" name="Int. J. Syst. Evol. Microbiol.">
        <title>The Global Catalogue of Microorganisms (GCM) 10K type strain sequencing project: providing services to taxonomists for standard genome sequencing and annotation.</title>
        <authorList>
            <consortium name="The Broad Institute Genomics Platform"/>
            <consortium name="The Broad Institute Genome Sequencing Center for Infectious Disease"/>
            <person name="Wu L."/>
            <person name="Ma J."/>
        </authorList>
    </citation>
    <scope>NUCLEOTIDE SEQUENCE [LARGE SCALE GENOMIC DNA]</scope>
    <source>
        <strain evidence="8">JCM 3325</strain>
    </source>
</reference>
<feature type="domain" description="O-methyltransferase C-terminal" evidence="4">
    <location>
        <begin position="265"/>
        <end position="474"/>
    </location>
</feature>
<dbReference type="Proteomes" id="UP001501231">
    <property type="component" value="Unassembled WGS sequence"/>
</dbReference>
<evidence type="ECO:0000256" key="2">
    <source>
        <dbReference type="ARBA" id="ARBA00022679"/>
    </source>
</evidence>
<dbReference type="CDD" id="cd02440">
    <property type="entry name" value="AdoMet_MTases"/>
    <property type="match status" value="1"/>
</dbReference>
<keyword evidence="2" id="KW-0808">Transferase</keyword>
<evidence type="ECO:0000259" key="6">
    <source>
        <dbReference type="Pfam" id="PF08100"/>
    </source>
</evidence>
<keyword evidence="1" id="KW-0489">Methyltransferase</keyword>
<dbReference type="Gene3D" id="3.40.50.150">
    <property type="entry name" value="Vaccinia Virus protein VP39"/>
    <property type="match status" value="1"/>
</dbReference>
<evidence type="ECO:0000313" key="7">
    <source>
        <dbReference type="EMBL" id="GAA2425872.1"/>
    </source>
</evidence>
<dbReference type="Pfam" id="PF00891">
    <property type="entry name" value="Methyltransf_2"/>
    <property type="match status" value="1"/>
</dbReference>
<gene>
    <name evidence="7" type="ORF">GCM10010191_42840</name>
</gene>
<dbReference type="SUPFAM" id="SSF46785">
    <property type="entry name" value="Winged helix' DNA-binding domain"/>
    <property type="match status" value="1"/>
</dbReference>
<keyword evidence="8" id="KW-1185">Reference proteome</keyword>
<dbReference type="InterPro" id="IPR036388">
    <property type="entry name" value="WH-like_DNA-bd_sf"/>
</dbReference>
<evidence type="ECO:0000259" key="5">
    <source>
        <dbReference type="Pfam" id="PF03364"/>
    </source>
</evidence>
<protein>
    <recommendedName>
        <fullName evidence="9">O-methyltransferase</fullName>
    </recommendedName>
</protein>
<proteinExistence type="predicted"/>
<dbReference type="InterPro" id="IPR012967">
    <property type="entry name" value="COMT_dimerisation"/>
</dbReference>
<evidence type="ECO:0000313" key="8">
    <source>
        <dbReference type="Proteomes" id="UP001501231"/>
    </source>
</evidence>
<dbReference type="InterPro" id="IPR029063">
    <property type="entry name" value="SAM-dependent_MTases_sf"/>
</dbReference>
<dbReference type="InterPro" id="IPR016461">
    <property type="entry name" value="COMT-like"/>
</dbReference>
<dbReference type="PANTHER" id="PTHR43712">
    <property type="entry name" value="PUTATIVE (AFU_ORTHOLOGUE AFUA_4G14580)-RELATED"/>
    <property type="match status" value="1"/>
</dbReference>
<name>A0ABN3JCR8_9ACTN</name>
<dbReference type="PANTHER" id="PTHR43712:SF2">
    <property type="entry name" value="O-METHYLTRANSFERASE CICE"/>
    <property type="match status" value="1"/>
</dbReference>
<organism evidence="7 8">
    <name type="scientific">Actinomadura vinacea</name>
    <dbReference type="NCBI Taxonomy" id="115336"/>
    <lineage>
        <taxon>Bacteria</taxon>
        <taxon>Bacillati</taxon>
        <taxon>Actinomycetota</taxon>
        <taxon>Actinomycetes</taxon>
        <taxon>Streptosporangiales</taxon>
        <taxon>Thermomonosporaceae</taxon>
        <taxon>Actinomadura</taxon>
    </lineage>
</organism>
<dbReference type="SUPFAM" id="SSF53335">
    <property type="entry name" value="S-adenosyl-L-methionine-dependent methyltransferases"/>
    <property type="match status" value="1"/>
</dbReference>
<dbReference type="Pfam" id="PF03364">
    <property type="entry name" value="Polyketide_cyc"/>
    <property type="match status" value="1"/>
</dbReference>
<dbReference type="Gene3D" id="1.10.10.10">
    <property type="entry name" value="Winged helix-like DNA-binding domain superfamily/Winged helix DNA-binding domain"/>
    <property type="match status" value="1"/>
</dbReference>
<dbReference type="InterPro" id="IPR023393">
    <property type="entry name" value="START-like_dom_sf"/>
</dbReference>